<protein>
    <submittedName>
        <fullName evidence="1">Uncharacterized protein</fullName>
    </submittedName>
</protein>
<name>A2C758_PROM3</name>
<accession>A2C758</accession>
<proteinExistence type="predicted"/>
<reference evidence="1 2" key="1">
    <citation type="journal article" date="2007" name="PLoS Genet.">
        <title>Patterns and implications of gene gain and loss in the evolution of Prochlorococcus.</title>
        <authorList>
            <person name="Kettler G.C."/>
            <person name="Martiny A.C."/>
            <person name="Huang K."/>
            <person name="Zucker J."/>
            <person name="Coleman M.L."/>
            <person name="Rodrigue S."/>
            <person name="Chen F."/>
            <person name="Lapidus A."/>
            <person name="Ferriera S."/>
            <person name="Johnson J."/>
            <person name="Steglich C."/>
            <person name="Church G.M."/>
            <person name="Richardson P."/>
            <person name="Chisholm S.W."/>
        </authorList>
    </citation>
    <scope>NUCLEOTIDE SEQUENCE [LARGE SCALE GENOMIC DNA]</scope>
    <source>
        <strain evidence="1 2">MIT 9303</strain>
    </source>
</reference>
<evidence type="ECO:0000313" key="2">
    <source>
        <dbReference type="Proteomes" id="UP000002274"/>
    </source>
</evidence>
<dbReference type="HOGENOM" id="CLU_3172003_0_0_3"/>
<dbReference type="STRING" id="59922.P9303_05661"/>
<dbReference type="EMBL" id="CP000554">
    <property type="protein sequence ID" value="ABM77318.1"/>
    <property type="molecule type" value="Genomic_DNA"/>
</dbReference>
<dbReference type="KEGG" id="pmf:P9303_05661"/>
<gene>
    <name evidence="1" type="ordered locus">P9303_05661</name>
</gene>
<sequence length="47" mass="4916">MVVLLSGEMLGLFGELMREGRSGPITDLGAIWGRAGFVNSCAFVCGP</sequence>
<dbReference type="AlphaFoldDB" id="A2C758"/>
<evidence type="ECO:0000313" key="1">
    <source>
        <dbReference type="EMBL" id="ABM77318.1"/>
    </source>
</evidence>
<organism evidence="1 2">
    <name type="scientific">Prochlorococcus marinus (strain MIT 9303)</name>
    <dbReference type="NCBI Taxonomy" id="59922"/>
    <lineage>
        <taxon>Bacteria</taxon>
        <taxon>Bacillati</taxon>
        <taxon>Cyanobacteriota</taxon>
        <taxon>Cyanophyceae</taxon>
        <taxon>Synechococcales</taxon>
        <taxon>Prochlorococcaceae</taxon>
        <taxon>Prochlorococcus</taxon>
    </lineage>
</organism>
<dbReference type="Proteomes" id="UP000002274">
    <property type="component" value="Chromosome"/>
</dbReference>